<accession>T1A3N2</accession>
<keyword evidence="2" id="KW-0472">Membrane</keyword>
<reference evidence="3" key="1">
    <citation type="submission" date="2013-08" db="EMBL/GenBank/DDBJ databases">
        <authorList>
            <person name="Mendez C."/>
            <person name="Richter M."/>
            <person name="Ferrer M."/>
            <person name="Sanchez J."/>
        </authorList>
    </citation>
    <scope>NUCLEOTIDE SEQUENCE</scope>
</reference>
<evidence type="ECO:0000256" key="2">
    <source>
        <dbReference type="SAM" id="Phobius"/>
    </source>
</evidence>
<name>T1A3N2_9ZZZZ</name>
<feature type="transmembrane region" description="Helical" evidence="2">
    <location>
        <begin position="235"/>
        <end position="263"/>
    </location>
</feature>
<feature type="transmembrane region" description="Helical" evidence="2">
    <location>
        <begin position="305"/>
        <end position="324"/>
    </location>
</feature>
<dbReference type="EMBL" id="AUZX01013167">
    <property type="protein sequence ID" value="EQD36460.1"/>
    <property type="molecule type" value="Genomic_DNA"/>
</dbReference>
<dbReference type="AlphaFoldDB" id="T1A3N2"/>
<feature type="transmembrane region" description="Helical" evidence="2">
    <location>
        <begin position="51"/>
        <end position="72"/>
    </location>
</feature>
<feature type="transmembrane region" description="Helical" evidence="2">
    <location>
        <begin position="330"/>
        <end position="350"/>
    </location>
</feature>
<feature type="transmembrane region" description="Helical" evidence="2">
    <location>
        <begin position="115"/>
        <end position="136"/>
    </location>
</feature>
<keyword evidence="2" id="KW-1133">Transmembrane helix</keyword>
<evidence type="ECO:0000256" key="1">
    <source>
        <dbReference type="SAM" id="MobiDB-lite"/>
    </source>
</evidence>
<sequence>MRHSASICKADGDMADGSAYIPSRAMRRQRIEPALEPLSGPPPSKGRPWRYLVALASCLLAVALWGTVYPVYGRAMRTVDPLTIGVIRNIIIALASAAGLLALEGPSAFKTTRREFWLAAGAGVIGVVGFGILTFVGEHLAGTGSNAAKLTAVYAMALMVLWELASLIQSTSLPGLLELALVLGAYAGLALMVDGGGVSGLFSLQGILAGGLVLAGTACWMWYTVRFRKFSAWSVLKFSAITFLLGTGAFTLLDVLAIASGILPVPHVSALLAGSPAYLYLGLLTGVVPLILWNRSARVITPVNALMFMSVGTAVTVLIANHMDGYREDAATMIIGGTAMILAIGLYSAMQYRAALLRPSPAPGAARNSKGAPRSTPAAPAPLR</sequence>
<feature type="transmembrane region" description="Helical" evidence="2">
    <location>
        <begin position="148"/>
        <end position="168"/>
    </location>
</feature>
<proteinExistence type="predicted"/>
<feature type="transmembrane region" description="Helical" evidence="2">
    <location>
        <begin position="175"/>
        <end position="193"/>
    </location>
</feature>
<feature type="transmembrane region" description="Helical" evidence="2">
    <location>
        <begin position="84"/>
        <end position="103"/>
    </location>
</feature>
<reference evidence="3" key="2">
    <citation type="journal article" date="2014" name="ISME J.">
        <title>Microbial stratification in low pH oxic and suboxic macroscopic growths along an acid mine drainage.</title>
        <authorList>
            <person name="Mendez-Garcia C."/>
            <person name="Mesa V."/>
            <person name="Sprenger R.R."/>
            <person name="Richter M."/>
            <person name="Diez M.S."/>
            <person name="Solano J."/>
            <person name="Bargiela R."/>
            <person name="Golyshina O.V."/>
            <person name="Manteca A."/>
            <person name="Ramos J.L."/>
            <person name="Gallego J.R."/>
            <person name="Llorente I."/>
            <person name="Martins Dos Santos V.A."/>
            <person name="Jensen O.N."/>
            <person name="Pelaez A.I."/>
            <person name="Sanchez J."/>
            <person name="Ferrer M."/>
        </authorList>
    </citation>
    <scope>NUCLEOTIDE SEQUENCE</scope>
</reference>
<protein>
    <submittedName>
        <fullName evidence="3">Transporter, EamA family</fullName>
    </submittedName>
</protein>
<organism evidence="3">
    <name type="scientific">mine drainage metagenome</name>
    <dbReference type="NCBI Taxonomy" id="410659"/>
    <lineage>
        <taxon>unclassified sequences</taxon>
        <taxon>metagenomes</taxon>
        <taxon>ecological metagenomes</taxon>
    </lineage>
</organism>
<comment type="caution">
    <text evidence="3">The sequence shown here is derived from an EMBL/GenBank/DDBJ whole genome shotgun (WGS) entry which is preliminary data.</text>
</comment>
<evidence type="ECO:0000313" key="3">
    <source>
        <dbReference type="EMBL" id="EQD36460.1"/>
    </source>
</evidence>
<gene>
    <name evidence="3" type="ORF">B1A_17880</name>
</gene>
<keyword evidence="2" id="KW-0812">Transmembrane</keyword>
<feature type="transmembrane region" description="Helical" evidence="2">
    <location>
        <begin position="275"/>
        <end position="293"/>
    </location>
</feature>
<feature type="transmembrane region" description="Helical" evidence="2">
    <location>
        <begin position="199"/>
        <end position="223"/>
    </location>
</feature>
<feature type="region of interest" description="Disordered" evidence="1">
    <location>
        <begin position="361"/>
        <end position="384"/>
    </location>
</feature>